<accession>A0ABW1G5L1</accession>
<sequence>MTTRIRHVVRPGTRLHRARRRLPTATVRATARGGRGGGRYPEAARSRVRTRQQREVPRSLQVLAGWAWRLLLLGVTAYAAFTLLARFQPIALAVFLALIICALLRPAADLYARWLPRRLAVVLAYLTALCVVAGLLSATGFLVAGESSRIAGEFDSGVARLERWLEGPPWHLHPGALAGLQHKATAFLSAHRSVLLQNALSSASQAVELLTTAALGVFCSVFFVHSGERMWAFLREQLPASAADRWNAAGEAAWRTFAGYTRGIVLVAATNAVLVAIALFALGVPLAFPLAVLEFVAAFVPLIGSPFALAVASVVALATRGPAVALAVLVLIVVIGQIEGHLLHPLIMSWAVRLHPVVVAIAVIAGSIALGIVGAVTAVPAVSVAWAVVQALRAKPPGHAEAPGRRR</sequence>
<keyword evidence="6 8" id="KW-1133">Transmembrane helix</keyword>
<feature type="transmembrane region" description="Helical" evidence="8">
    <location>
        <begin position="119"/>
        <end position="144"/>
    </location>
</feature>
<evidence type="ECO:0000256" key="5">
    <source>
        <dbReference type="ARBA" id="ARBA00022692"/>
    </source>
</evidence>
<feature type="transmembrane region" description="Helical" evidence="8">
    <location>
        <begin position="295"/>
        <end position="317"/>
    </location>
</feature>
<dbReference type="Pfam" id="PF01594">
    <property type="entry name" value="AI-2E_transport"/>
    <property type="match status" value="1"/>
</dbReference>
<proteinExistence type="inferred from homology"/>
<evidence type="ECO:0000256" key="4">
    <source>
        <dbReference type="ARBA" id="ARBA00022475"/>
    </source>
</evidence>
<evidence type="ECO:0000256" key="7">
    <source>
        <dbReference type="ARBA" id="ARBA00023136"/>
    </source>
</evidence>
<gene>
    <name evidence="9" type="ORF">ACFP3V_22825</name>
</gene>
<dbReference type="PANTHER" id="PTHR21716:SF53">
    <property type="entry name" value="PERMEASE PERM-RELATED"/>
    <property type="match status" value="1"/>
</dbReference>
<comment type="similarity">
    <text evidence="2">Belongs to the autoinducer-2 exporter (AI-2E) (TC 2.A.86) family.</text>
</comment>
<evidence type="ECO:0000313" key="9">
    <source>
        <dbReference type="EMBL" id="MFC5910040.1"/>
    </source>
</evidence>
<evidence type="ECO:0000256" key="1">
    <source>
        <dbReference type="ARBA" id="ARBA00004651"/>
    </source>
</evidence>
<comment type="caution">
    <text evidence="9">The sequence shown here is derived from an EMBL/GenBank/DDBJ whole genome shotgun (WGS) entry which is preliminary data.</text>
</comment>
<keyword evidence="10" id="KW-1185">Reference proteome</keyword>
<feature type="transmembrane region" description="Helical" evidence="8">
    <location>
        <begin position="87"/>
        <end position="107"/>
    </location>
</feature>
<dbReference type="PANTHER" id="PTHR21716">
    <property type="entry name" value="TRANSMEMBRANE PROTEIN"/>
    <property type="match status" value="1"/>
</dbReference>
<feature type="transmembrane region" description="Helical" evidence="8">
    <location>
        <begin position="206"/>
        <end position="225"/>
    </location>
</feature>
<name>A0ABW1G5L1_9ACTN</name>
<comment type="subcellular location">
    <subcellularLocation>
        <location evidence="1">Cell membrane</location>
        <topology evidence="1">Multi-pass membrane protein</topology>
    </subcellularLocation>
</comment>
<feature type="transmembrane region" description="Helical" evidence="8">
    <location>
        <begin position="356"/>
        <end position="389"/>
    </location>
</feature>
<keyword evidence="4" id="KW-1003">Cell membrane</keyword>
<dbReference type="EMBL" id="JBHSQJ010000099">
    <property type="protein sequence ID" value="MFC5910040.1"/>
    <property type="molecule type" value="Genomic_DNA"/>
</dbReference>
<protein>
    <submittedName>
        <fullName evidence="9">AI-2E family transporter</fullName>
    </submittedName>
</protein>
<dbReference type="Proteomes" id="UP001596174">
    <property type="component" value="Unassembled WGS sequence"/>
</dbReference>
<reference evidence="10" key="1">
    <citation type="journal article" date="2019" name="Int. J. Syst. Evol. Microbiol.">
        <title>The Global Catalogue of Microorganisms (GCM) 10K type strain sequencing project: providing services to taxonomists for standard genome sequencing and annotation.</title>
        <authorList>
            <consortium name="The Broad Institute Genomics Platform"/>
            <consortium name="The Broad Institute Genome Sequencing Center for Infectious Disease"/>
            <person name="Wu L."/>
            <person name="Ma J."/>
        </authorList>
    </citation>
    <scope>NUCLEOTIDE SEQUENCE [LARGE SCALE GENOMIC DNA]</scope>
    <source>
        <strain evidence="10">JCM 4816</strain>
    </source>
</reference>
<feature type="transmembrane region" description="Helical" evidence="8">
    <location>
        <begin position="60"/>
        <end position="81"/>
    </location>
</feature>
<evidence type="ECO:0000313" key="10">
    <source>
        <dbReference type="Proteomes" id="UP001596174"/>
    </source>
</evidence>
<evidence type="ECO:0000256" key="8">
    <source>
        <dbReference type="SAM" id="Phobius"/>
    </source>
</evidence>
<evidence type="ECO:0000256" key="3">
    <source>
        <dbReference type="ARBA" id="ARBA00022448"/>
    </source>
</evidence>
<evidence type="ECO:0000256" key="2">
    <source>
        <dbReference type="ARBA" id="ARBA00009773"/>
    </source>
</evidence>
<organism evidence="9 10">
    <name type="scientific">Streptacidiphilus monticola</name>
    <dbReference type="NCBI Taxonomy" id="2161674"/>
    <lineage>
        <taxon>Bacteria</taxon>
        <taxon>Bacillati</taxon>
        <taxon>Actinomycetota</taxon>
        <taxon>Actinomycetes</taxon>
        <taxon>Kitasatosporales</taxon>
        <taxon>Streptomycetaceae</taxon>
        <taxon>Streptacidiphilus</taxon>
    </lineage>
</organism>
<feature type="transmembrane region" description="Helical" evidence="8">
    <location>
        <begin position="264"/>
        <end position="289"/>
    </location>
</feature>
<keyword evidence="5 8" id="KW-0812">Transmembrane</keyword>
<evidence type="ECO:0000256" key="6">
    <source>
        <dbReference type="ARBA" id="ARBA00022989"/>
    </source>
</evidence>
<dbReference type="RefSeq" id="WP_380586496.1">
    <property type="nucleotide sequence ID" value="NZ_JBHSQJ010000099.1"/>
</dbReference>
<keyword evidence="3" id="KW-0813">Transport</keyword>
<keyword evidence="7 8" id="KW-0472">Membrane</keyword>
<feature type="transmembrane region" description="Helical" evidence="8">
    <location>
        <begin position="324"/>
        <end position="344"/>
    </location>
</feature>
<dbReference type="InterPro" id="IPR002549">
    <property type="entry name" value="AI-2E-like"/>
</dbReference>